<comment type="caution">
    <text evidence="2">The sequence shown here is derived from an EMBL/GenBank/DDBJ whole genome shotgun (WGS) entry which is preliminary data.</text>
</comment>
<dbReference type="EMBL" id="AAVP02000012">
    <property type="protein sequence ID" value="EDK23628.1"/>
    <property type="molecule type" value="Genomic_DNA"/>
</dbReference>
<sequence length="36" mass="4303">MHKKNKYKKVFVGKTQKKSGEIQKSNIYKKKDKNGY</sequence>
<feature type="region of interest" description="Disordered" evidence="1">
    <location>
        <begin position="1"/>
        <end position="36"/>
    </location>
</feature>
<reference evidence="2 3" key="1">
    <citation type="submission" date="2007-03" db="EMBL/GenBank/DDBJ databases">
        <authorList>
            <person name="Fulton L."/>
            <person name="Clifton S."/>
            <person name="Fulton B."/>
            <person name="Xu J."/>
            <person name="Minx P."/>
            <person name="Pepin K.H."/>
            <person name="Johnson M."/>
            <person name="Thiruvilangam P."/>
            <person name="Bhonagiri V."/>
            <person name="Nash W.E."/>
            <person name="Mardis E.R."/>
            <person name="Wilson R.K."/>
        </authorList>
    </citation>
    <scope>NUCLEOTIDE SEQUENCE [LARGE SCALE GENOMIC DNA]</scope>
    <source>
        <strain evidence="2 3">ATCC 27756</strain>
    </source>
</reference>
<gene>
    <name evidence="2" type="ORF">RUMTOR_02136</name>
</gene>
<evidence type="ECO:0000313" key="3">
    <source>
        <dbReference type="Proteomes" id="UP000003577"/>
    </source>
</evidence>
<feature type="compositionally biased region" description="Basic residues" evidence="1">
    <location>
        <begin position="1"/>
        <end position="17"/>
    </location>
</feature>
<reference evidence="2 3" key="2">
    <citation type="submission" date="2007-04" db="EMBL/GenBank/DDBJ databases">
        <title>Draft genome sequence of Ruminococcus torques (ATCC 27756).</title>
        <authorList>
            <person name="Sudarsanam P."/>
            <person name="Ley R."/>
            <person name="Guruge J."/>
            <person name="Turnbaugh P.J."/>
            <person name="Mahowald M."/>
            <person name="Liep D."/>
            <person name="Gordon J."/>
        </authorList>
    </citation>
    <scope>NUCLEOTIDE SEQUENCE [LARGE SCALE GENOMIC DNA]</scope>
    <source>
        <strain evidence="2 3">ATCC 27756</strain>
    </source>
</reference>
<proteinExistence type="predicted"/>
<evidence type="ECO:0000313" key="2">
    <source>
        <dbReference type="EMBL" id="EDK23628.1"/>
    </source>
</evidence>
<protein>
    <submittedName>
        <fullName evidence="2">Uncharacterized protein</fullName>
    </submittedName>
</protein>
<dbReference type="HOGENOM" id="CLU_3358264_0_0_9"/>
<dbReference type="PaxDb" id="411460-RUMTOR_02136"/>
<dbReference type="Proteomes" id="UP000003577">
    <property type="component" value="Unassembled WGS sequence"/>
</dbReference>
<evidence type="ECO:0000256" key="1">
    <source>
        <dbReference type="SAM" id="MobiDB-lite"/>
    </source>
</evidence>
<accession>A5KPF2</accession>
<organism evidence="2 3">
    <name type="scientific">[Ruminococcus] torques ATCC 27756</name>
    <dbReference type="NCBI Taxonomy" id="411460"/>
    <lineage>
        <taxon>Bacteria</taxon>
        <taxon>Bacillati</taxon>
        <taxon>Bacillota</taxon>
        <taxon>Clostridia</taxon>
        <taxon>Lachnospirales</taxon>
        <taxon>Lachnospiraceae</taxon>
        <taxon>Mediterraneibacter</taxon>
    </lineage>
</organism>
<dbReference type="AlphaFoldDB" id="A5KPF2"/>
<name>A5KPF2_9FIRM</name>
<feature type="compositionally biased region" description="Basic residues" evidence="1">
    <location>
        <begin position="27"/>
        <end position="36"/>
    </location>
</feature>